<reference evidence="3" key="1">
    <citation type="submission" date="2013-11" db="EMBL/GenBank/DDBJ databases">
        <title>The Genome Sequence of Phytophthora parasitica CHvinca01.</title>
        <authorList>
            <consortium name="The Broad Institute Genomics Platform"/>
            <person name="Russ C."/>
            <person name="Tyler B."/>
            <person name="Panabieres F."/>
            <person name="Shan W."/>
            <person name="Tripathy S."/>
            <person name="Grunwald N."/>
            <person name="Machado M."/>
            <person name="Johnson C.S."/>
            <person name="Arredondo F."/>
            <person name="Hong C."/>
            <person name="Coffey M."/>
            <person name="Young S.K."/>
            <person name="Zeng Q."/>
            <person name="Gargeya S."/>
            <person name="Fitzgerald M."/>
            <person name="Abouelleil A."/>
            <person name="Alvarado L."/>
            <person name="Chapman S.B."/>
            <person name="Gainer-Dewar J."/>
            <person name="Goldberg J."/>
            <person name="Griggs A."/>
            <person name="Gujja S."/>
            <person name="Hansen M."/>
            <person name="Howarth C."/>
            <person name="Imamovic A."/>
            <person name="Ireland A."/>
            <person name="Larimer J."/>
            <person name="McCowan C."/>
            <person name="Murphy C."/>
            <person name="Pearson M."/>
            <person name="Poon T.W."/>
            <person name="Priest M."/>
            <person name="Roberts A."/>
            <person name="Saif S."/>
            <person name="Shea T."/>
            <person name="Sykes S."/>
            <person name="Wortman J."/>
            <person name="Nusbaum C."/>
            <person name="Birren B."/>
        </authorList>
    </citation>
    <scope>NUCLEOTIDE SEQUENCE [LARGE SCALE GENOMIC DNA]</scope>
    <source>
        <strain evidence="3">CHvinca01</strain>
    </source>
</reference>
<dbReference type="Proteomes" id="UP000053864">
    <property type="component" value="Unassembled WGS sequence"/>
</dbReference>
<dbReference type="EMBL" id="KI688514">
    <property type="protein sequence ID" value="ETK76941.1"/>
    <property type="molecule type" value="Genomic_DNA"/>
</dbReference>
<organism evidence="3">
    <name type="scientific">Phytophthora nicotianae</name>
    <name type="common">Potato buckeye rot agent</name>
    <name type="synonym">Phytophthora parasitica</name>
    <dbReference type="NCBI Taxonomy" id="4792"/>
    <lineage>
        <taxon>Eukaryota</taxon>
        <taxon>Sar</taxon>
        <taxon>Stramenopiles</taxon>
        <taxon>Oomycota</taxon>
        <taxon>Peronosporomycetes</taxon>
        <taxon>Peronosporales</taxon>
        <taxon>Peronosporaceae</taxon>
        <taxon>Phytophthora</taxon>
    </lineage>
</organism>
<reference evidence="2" key="3">
    <citation type="submission" date="2013-11" db="EMBL/GenBank/DDBJ databases">
        <title>The Genome Sequence of Phytophthora parasitica CJ05E6.</title>
        <authorList>
            <consortium name="The Broad Institute Genomics Platform"/>
            <person name="Russ C."/>
            <person name="Tyler B."/>
            <person name="Panabieres F."/>
            <person name="Shan W."/>
            <person name="Tripathy S."/>
            <person name="Grunwald N."/>
            <person name="Machado M."/>
            <person name="Johnson C.S."/>
            <person name="Arredondo F."/>
            <person name="Hong C."/>
            <person name="Coffey M."/>
            <person name="Young S.K."/>
            <person name="Zeng Q."/>
            <person name="Gargeya S."/>
            <person name="Fitzgerald M."/>
            <person name="Abouelleil A."/>
            <person name="Alvarado L."/>
            <person name="Chapman S.B."/>
            <person name="Gainer-Dewar J."/>
            <person name="Goldberg J."/>
            <person name="Griggs A."/>
            <person name="Gujja S."/>
            <person name="Hansen M."/>
            <person name="Howarth C."/>
            <person name="Imamovic A."/>
            <person name="Ireland A."/>
            <person name="Larimer J."/>
            <person name="McCowan C."/>
            <person name="Murphy C."/>
            <person name="Pearson M."/>
            <person name="Poon T.W."/>
            <person name="Priest M."/>
            <person name="Roberts A."/>
            <person name="Saif S."/>
            <person name="Shea T."/>
            <person name="Sykes S."/>
            <person name="Wortman J."/>
            <person name="Nusbaum C."/>
            <person name="Birren B."/>
        </authorList>
    </citation>
    <scope>NUCLEOTIDE SEQUENCE [LARGE SCALE GENOMIC DNA]</scope>
    <source>
        <strain evidence="2">CJ05E6</strain>
    </source>
</reference>
<sequence length="80" mass="9080">MGLSRYCAAMRASVLRCSMLSFKRLRLLGSVEISSLAGMQPGVLRGFMCSCKADGQLMRRFNMKYWHVISALWRRACNSI</sequence>
<evidence type="ECO:0000313" key="3">
    <source>
        <dbReference type="EMBL" id="ETL83601.1"/>
    </source>
</evidence>
<reference evidence="1" key="2">
    <citation type="submission" date="2013-11" db="EMBL/GenBank/DDBJ databases">
        <title>The Genome Sequence of Phytophthora parasitica CJ02B3.</title>
        <authorList>
            <consortium name="The Broad Institute Genomics Platform"/>
            <person name="Russ C."/>
            <person name="Tyler B."/>
            <person name="Panabieres F."/>
            <person name="Shan W."/>
            <person name="Tripathy S."/>
            <person name="Grunwald N."/>
            <person name="Machado M."/>
            <person name="Johnson C.S."/>
            <person name="Arredondo F."/>
            <person name="Hong C."/>
            <person name="Coffey M."/>
            <person name="Young S.K."/>
            <person name="Zeng Q."/>
            <person name="Gargeya S."/>
            <person name="Fitzgerald M."/>
            <person name="Abouelleil A."/>
            <person name="Alvarado L."/>
            <person name="Chapman S.B."/>
            <person name="Gainer-Dewar J."/>
            <person name="Goldberg J."/>
            <person name="Griggs A."/>
            <person name="Gujja S."/>
            <person name="Hansen M."/>
            <person name="Howarth C."/>
            <person name="Imamovic A."/>
            <person name="Ireland A."/>
            <person name="Larimer J."/>
            <person name="McCowan C."/>
            <person name="Murphy C."/>
            <person name="Pearson M."/>
            <person name="Poon T.W."/>
            <person name="Priest M."/>
            <person name="Roberts A."/>
            <person name="Saif S."/>
            <person name="Shea T."/>
            <person name="Sykes S."/>
            <person name="Wortman J."/>
            <person name="Nusbaum C."/>
            <person name="Birren B."/>
        </authorList>
    </citation>
    <scope>NUCLEOTIDE SEQUENCE [LARGE SCALE GENOMIC DNA]</scope>
    <source>
        <strain evidence="1">CJ02B3</strain>
    </source>
</reference>
<protein>
    <submittedName>
        <fullName evidence="3">Uncharacterized protein</fullName>
    </submittedName>
</protein>
<proteinExistence type="predicted"/>
<dbReference type="Proteomes" id="UP000053236">
    <property type="component" value="Unassembled WGS sequence"/>
</dbReference>
<name>W2KEF6_PHYNI</name>
<dbReference type="AlphaFoldDB" id="W2KEF6"/>
<evidence type="ECO:0000313" key="1">
    <source>
        <dbReference type="EMBL" id="ETK76941.1"/>
    </source>
</evidence>
<dbReference type="EMBL" id="KI675298">
    <property type="protein sequence ID" value="ETL30368.1"/>
    <property type="molecule type" value="Genomic_DNA"/>
</dbReference>
<accession>W2KEF6</accession>
<dbReference type="Proteomes" id="UP000054423">
    <property type="component" value="Unassembled WGS sequence"/>
</dbReference>
<dbReference type="EMBL" id="KI681992">
    <property type="protein sequence ID" value="ETL83601.1"/>
    <property type="molecule type" value="Genomic_DNA"/>
</dbReference>
<gene>
    <name evidence="1" type="ORF">L915_16731</name>
    <name evidence="2" type="ORF">L916_16640</name>
    <name evidence="3" type="ORF">L917_16460</name>
</gene>
<evidence type="ECO:0000313" key="2">
    <source>
        <dbReference type="EMBL" id="ETL30368.1"/>
    </source>
</evidence>